<dbReference type="EMBL" id="UOFY01000075">
    <property type="protein sequence ID" value="VAX11734.1"/>
    <property type="molecule type" value="Genomic_DNA"/>
</dbReference>
<dbReference type="InterPro" id="IPR020549">
    <property type="entry name" value="YbeY_CS"/>
</dbReference>
<evidence type="ECO:0000256" key="3">
    <source>
        <dbReference type="ARBA" id="ARBA00022722"/>
    </source>
</evidence>
<dbReference type="InterPro" id="IPR002036">
    <property type="entry name" value="YbeY"/>
</dbReference>
<keyword evidence="5" id="KW-0255">Endonuclease</keyword>
<keyword evidence="6 8" id="KW-0378">Hydrolase</keyword>
<evidence type="ECO:0000256" key="7">
    <source>
        <dbReference type="ARBA" id="ARBA00022833"/>
    </source>
</evidence>
<dbReference type="PROSITE" id="PS01306">
    <property type="entry name" value="UPF0054"/>
    <property type="match status" value="1"/>
</dbReference>
<dbReference type="GO" id="GO:0004222">
    <property type="term" value="F:metalloendopeptidase activity"/>
    <property type="evidence" value="ECO:0007669"/>
    <property type="project" value="InterPro"/>
</dbReference>
<dbReference type="NCBIfam" id="TIGR00043">
    <property type="entry name" value="rRNA maturation RNase YbeY"/>
    <property type="match status" value="1"/>
</dbReference>
<dbReference type="Pfam" id="PF02130">
    <property type="entry name" value="YbeY"/>
    <property type="match status" value="1"/>
</dbReference>
<evidence type="ECO:0000256" key="4">
    <source>
        <dbReference type="ARBA" id="ARBA00022723"/>
    </source>
</evidence>
<dbReference type="PANTHER" id="PTHR46986:SF1">
    <property type="entry name" value="ENDORIBONUCLEASE YBEY, CHLOROPLASTIC"/>
    <property type="match status" value="1"/>
</dbReference>
<organism evidence="8">
    <name type="scientific">hydrothermal vent metagenome</name>
    <dbReference type="NCBI Taxonomy" id="652676"/>
    <lineage>
        <taxon>unclassified sequences</taxon>
        <taxon>metagenomes</taxon>
        <taxon>ecological metagenomes</taxon>
    </lineage>
</organism>
<evidence type="ECO:0000313" key="8">
    <source>
        <dbReference type="EMBL" id="VAX11734.1"/>
    </source>
</evidence>
<accession>A0A3B1BIX0</accession>
<keyword evidence="4" id="KW-0479">Metal-binding</keyword>
<name>A0A3B1BIX0_9ZZZZ</name>
<dbReference type="Gene3D" id="3.40.390.30">
    <property type="entry name" value="Metalloproteases ('zincins'), catalytic domain"/>
    <property type="match status" value="1"/>
</dbReference>
<reference evidence="8" key="1">
    <citation type="submission" date="2018-06" db="EMBL/GenBank/DDBJ databases">
        <authorList>
            <person name="Zhirakovskaya E."/>
        </authorList>
    </citation>
    <scope>NUCLEOTIDE SEQUENCE</scope>
</reference>
<dbReference type="PANTHER" id="PTHR46986">
    <property type="entry name" value="ENDORIBONUCLEASE YBEY, CHLOROPLASTIC"/>
    <property type="match status" value="1"/>
</dbReference>
<dbReference type="InterPro" id="IPR023091">
    <property type="entry name" value="MetalPrtase_cat_dom_sf_prd"/>
</dbReference>
<keyword evidence="3" id="KW-0540">Nuclease</keyword>
<keyword evidence="7" id="KW-0862">Zinc</keyword>
<dbReference type="GO" id="GO:0006364">
    <property type="term" value="P:rRNA processing"/>
    <property type="evidence" value="ECO:0007669"/>
    <property type="project" value="InterPro"/>
</dbReference>
<proteinExistence type="inferred from homology"/>
<comment type="cofactor">
    <cofactor evidence="1">
        <name>Zn(2+)</name>
        <dbReference type="ChEBI" id="CHEBI:29105"/>
    </cofactor>
</comment>
<gene>
    <name evidence="8" type="ORF">MNBD_GAMMA25-2150</name>
</gene>
<evidence type="ECO:0000256" key="6">
    <source>
        <dbReference type="ARBA" id="ARBA00022801"/>
    </source>
</evidence>
<dbReference type="GO" id="GO:0046872">
    <property type="term" value="F:metal ion binding"/>
    <property type="evidence" value="ECO:0007669"/>
    <property type="project" value="UniProtKB-KW"/>
</dbReference>
<evidence type="ECO:0000256" key="2">
    <source>
        <dbReference type="ARBA" id="ARBA00010875"/>
    </source>
</evidence>
<dbReference type="GO" id="GO:0004519">
    <property type="term" value="F:endonuclease activity"/>
    <property type="evidence" value="ECO:0007669"/>
    <property type="project" value="UniProtKB-KW"/>
</dbReference>
<evidence type="ECO:0000256" key="1">
    <source>
        <dbReference type="ARBA" id="ARBA00001947"/>
    </source>
</evidence>
<comment type="similarity">
    <text evidence="2">Belongs to the endoribonuclease YbeY family.</text>
</comment>
<sequence length="148" mass="16559">MNVHIDVQRALDAGPDQNHIQHWVESVLKHEQQGDGELSLRIVDETEGSALNKQYRDKDYATNVLSFTCDLPAEVDINLLGDLVICAPVVQREAEEQGKTEQAHWAHMIIHGMLHLLGYDHLNDADAKKMEAHEIAILAGLGFSNPYL</sequence>
<dbReference type="AlphaFoldDB" id="A0A3B1BIX0"/>
<evidence type="ECO:0000256" key="5">
    <source>
        <dbReference type="ARBA" id="ARBA00022759"/>
    </source>
</evidence>
<dbReference type="SUPFAM" id="SSF55486">
    <property type="entry name" value="Metalloproteases ('zincins'), catalytic domain"/>
    <property type="match status" value="1"/>
</dbReference>
<dbReference type="HAMAP" id="MF_00009">
    <property type="entry name" value="Endoribonucl_YbeY"/>
    <property type="match status" value="1"/>
</dbReference>
<protein>
    <submittedName>
        <fullName evidence="8">Metal-dependent hydrolase YbeY, involved in rRNA and/or ribosome maturation and assembly</fullName>
    </submittedName>
</protein>